<evidence type="ECO:0000313" key="2">
    <source>
        <dbReference type="Proteomes" id="UP001519345"/>
    </source>
</evidence>
<gene>
    <name evidence="1" type="ORF">J2Z83_002173</name>
</gene>
<keyword evidence="2" id="KW-1185">Reference proteome</keyword>
<evidence type="ECO:0000313" key="1">
    <source>
        <dbReference type="EMBL" id="MBP1970057.1"/>
    </source>
</evidence>
<dbReference type="GO" id="GO:0016853">
    <property type="term" value="F:isomerase activity"/>
    <property type="evidence" value="ECO:0007669"/>
    <property type="project" value="UniProtKB-KW"/>
</dbReference>
<sequence>MSSLTFYTISALRTYGYGYVISIEHHDSFMSVAEGLNQAVRNLKRVNIEENAGDMWLVTGF</sequence>
<protein>
    <submittedName>
        <fullName evidence="1">Sugar phosphate isomerase/epimerase</fullName>
    </submittedName>
</protein>
<name>A0ABS4IGI6_9BACI</name>
<organism evidence="1 2">
    <name type="scientific">Virgibacillus natechei</name>
    <dbReference type="NCBI Taxonomy" id="1216297"/>
    <lineage>
        <taxon>Bacteria</taxon>
        <taxon>Bacillati</taxon>
        <taxon>Bacillota</taxon>
        <taxon>Bacilli</taxon>
        <taxon>Bacillales</taxon>
        <taxon>Bacillaceae</taxon>
        <taxon>Virgibacillus</taxon>
    </lineage>
</organism>
<dbReference type="Gene3D" id="3.20.20.150">
    <property type="entry name" value="Divalent-metal-dependent TIM barrel enzymes"/>
    <property type="match status" value="1"/>
</dbReference>
<dbReference type="EMBL" id="JAGGKX010000010">
    <property type="protein sequence ID" value="MBP1970057.1"/>
    <property type="molecule type" value="Genomic_DNA"/>
</dbReference>
<reference evidence="1 2" key="1">
    <citation type="submission" date="2021-03" db="EMBL/GenBank/DDBJ databases">
        <title>Genomic Encyclopedia of Type Strains, Phase IV (KMG-IV): sequencing the most valuable type-strain genomes for metagenomic binning, comparative biology and taxonomic classification.</title>
        <authorList>
            <person name="Goeker M."/>
        </authorList>
    </citation>
    <scope>NUCLEOTIDE SEQUENCE [LARGE SCALE GENOMIC DNA]</scope>
    <source>
        <strain evidence="1 2">DSM 25609</strain>
    </source>
</reference>
<comment type="caution">
    <text evidence="1">The sequence shown here is derived from an EMBL/GenBank/DDBJ whole genome shotgun (WGS) entry which is preliminary data.</text>
</comment>
<accession>A0ABS4IGI6</accession>
<proteinExistence type="predicted"/>
<keyword evidence="1" id="KW-0413">Isomerase</keyword>
<dbReference type="Proteomes" id="UP001519345">
    <property type="component" value="Unassembled WGS sequence"/>
</dbReference>